<keyword evidence="4" id="KW-0010">Activator</keyword>
<comment type="similarity">
    <text evidence="2 4">Belongs to the Mediator complex subunit 11 family.</text>
</comment>
<evidence type="ECO:0000313" key="6">
    <source>
        <dbReference type="Proteomes" id="UP000092555"/>
    </source>
</evidence>
<protein>
    <recommendedName>
        <fullName evidence="4">Mediator of RNA polymerase II transcription subunit 11</fullName>
    </recommendedName>
    <alternativeName>
        <fullName evidence="4">Mediator complex subunit 11</fullName>
    </alternativeName>
</protein>
<gene>
    <name evidence="4" type="primary">MED11</name>
    <name evidence="5" type="ORF">METBIDRAFT_42033</name>
</gene>
<keyword evidence="6" id="KW-1185">Reference proteome</keyword>
<dbReference type="Proteomes" id="UP000092555">
    <property type="component" value="Unassembled WGS sequence"/>
</dbReference>
<dbReference type="GO" id="GO:0006357">
    <property type="term" value="P:regulation of transcription by RNA polymerase II"/>
    <property type="evidence" value="ECO:0007669"/>
    <property type="project" value="InterPro"/>
</dbReference>
<proteinExistence type="inferred from homology"/>
<dbReference type="AlphaFoldDB" id="A0A1A0HB03"/>
<evidence type="ECO:0000256" key="4">
    <source>
        <dbReference type="RuleBase" id="RU364147"/>
    </source>
</evidence>
<keyword evidence="4" id="KW-0805">Transcription regulation</keyword>
<sequence length="115" mass="12977">MFIEQRLEALNKIDEGIVQLLESLGCIFETYTVPSKSDFQDVSQIRDHFSGDVRKFYSSLSNVAISLRKEVKLLDDNTGTSQLNKDLVMVLPVSVEKKNTALGEIKLEAELKNLE</sequence>
<evidence type="ECO:0000256" key="3">
    <source>
        <dbReference type="ARBA" id="ARBA00023242"/>
    </source>
</evidence>
<dbReference type="EMBL" id="LXTC01000003">
    <property type="protein sequence ID" value="OBA21191.1"/>
    <property type="molecule type" value="Genomic_DNA"/>
</dbReference>
<evidence type="ECO:0000313" key="5">
    <source>
        <dbReference type="EMBL" id="OBA21191.1"/>
    </source>
</evidence>
<name>A0A1A0HB03_9ASCO</name>
<comment type="subunit">
    <text evidence="4">Component of the Mediator complex.</text>
</comment>
<dbReference type="GO" id="GO:0003712">
    <property type="term" value="F:transcription coregulator activity"/>
    <property type="evidence" value="ECO:0007669"/>
    <property type="project" value="InterPro"/>
</dbReference>
<accession>A0A1A0HB03</accession>
<dbReference type="InterPro" id="IPR019404">
    <property type="entry name" value="Mediator_Med11"/>
</dbReference>
<dbReference type="GeneID" id="30030460"/>
<keyword evidence="4" id="KW-0804">Transcription</keyword>
<comment type="caution">
    <text evidence="5">The sequence shown here is derived from an EMBL/GenBank/DDBJ whole genome shotgun (WGS) entry which is preliminary data.</text>
</comment>
<organism evidence="5 6">
    <name type="scientific">Metschnikowia bicuspidata var. bicuspidata NRRL YB-4993</name>
    <dbReference type="NCBI Taxonomy" id="869754"/>
    <lineage>
        <taxon>Eukaryota</taxon>
        <taxon>Fungi</taxon>
        <taxon>Dikarya</taxon>
        <taxon>Ascomycota</taxon>
        <taxon>Saccharomycotina</taxon>
        <taxon>Pichiomycetes</taxon>
        <taxon>Metschnikowiaceae</taxon>
        <taxon>Metschnikowia</taxon>
    </lineage>
</organism>
<evidence type="ECO:0000256" key="2">
    <source>
        <dbReference type="ARBA" id="ARBA00008186"/>
    </source>
</evidence>
<dbReference type="Gene3D" id="1.10.287.3490">
    <property type="match status" value="1"/>
</dbReference>
<evidence type="ECO:0000256" key="1">
    <source>
        <dbReference type="ARBA" id="ARBA00004123"/>
    </source>
</evidence>
<dbReference type="STRING" id="869754.A0A1A0HB03"/>
<keyword evidence="3 4" id="KW-0539">Nucleus</keyword>
<dbReference type="Pfam" id="PF10280">
    <property type="entry name" value="Med11"/>
    <property type="match status" value="1"/>
</dbReference>
<comment type="function">
    <text evidence="4">Component of the Mediator complex, a coactivator involved in the regulated transcription of nearly all RNA polymerase II-dependent genes. Mediator functions as a bridge to convey information from gene-specific regulatory proteins to the basal RNA polymerase II transcription machinery. Mediator is recruited to promoters by direct interactions with regulatory proteins and serves as a scaffold for the assembly of a functional pre-initiation complex with RNA polymerase II and the general transcription factors.</text>
</comment>
<dbReference type="OrthoDB" id="5418434at2759"/>
<dbReference type="RefSeq" id="XP_018711701.1">
    <property type="nucleotide sequence ID" value="XM_018857484.1"/>
</dbReference>
<comment type="subcellular location">
    <subcellularLocation>
        <location evidence="1 4">Nucleus</location>
    </subcellularLocation>
</comment>
<reference evidence="5 6" key="1">
    <citation type="submission" date="2016-05" db="EMBL/GenBank/DDBJ databases">
        <title>Comparative genomics of biotechnologically important yeasts.</title>
        <authorList>
            <consortium name="DOE Joint Genome Institute"/>
            <person name="Riley R."/>
            <person name="Haridas S."/>
            <person name="Wolfe K.H."/>
            <person name="Lopes M.R."/>
            <person name="Hittinger C.T."/>
            <person name="Goker M."/>
            <person name="Salamov A."/>
            <person name="Wisecaver J."/>
            <person name="Long T.M."/>
            <person name="Aerts A.L."/>
            <person name="Barry K."/>
            <person name="Choi C."/>
            <person name="Clum A."/>
            <person name="Coughlan A.Y."/>
            <person name="Deshpande S."/>
            <person name="Douglass A.P."/>
            <person name="Hanson S.J."/>
            <person name="Klenk H.-P."/>
            <person name="LaButti K."/>
            <person name="Lapidus A."/>
            <person name="Lindquist E."/>
            <person name="Lipzen A."/>
            <person name="Meier-kolthoff J.P."/>
            <person name="Ohm R.A."/>
            <person name="Otillar R.P."/>
            <person name="Pangilinan J."/>
            <person name="Peng Y."/>
            <person name="Rokas A."/>
            <person name="Rosa C.A."/>
            <person name="Scheuner C."/>
            <person name="Sibirny A.A."/>
            <person name="Slot J.C."/>
            <person name="Stielow J.B."/>
            <person name="Sun H."/>
            <person name="Kurtzman C.P."/>
            <person name="Blackwell M."/>
            <person name="Grigoriev I.V."/>
            <person name="Jeffries T.W."/>
        </authorList>
    </citation>
    <scope>NUCLEOTIDE SEQUENCE [LARGE SCALE GENOMIC DNA]</scope>
    <source>
        <strain evidence="5 6">NRRL YB-4993</strain>
    </source>
</reference>
<dbReference type="GO" id="GO:0016592">
    <property type="term" value="C:mediator complex"/>
    <property type="evidence" value="ECO:0007669"/>
    <property type="project" value="InterPro"/>
</dbReference>